<dbReference type="GO" id="GO:0005634">
    <property type="term" value="C:nucleus"/>
    <property type="evidence" value="ECO:0007669"/>
    <property type="project" value="TreeGrafter"/>
</dbReference>
<protein>
    <recommendedName>
        <fullName evidence="3">SET domain-containing protein</fullName>
    </recommendedName>
</protein>
<dbReference type="PANTHER" id="PTHR13271">
    <property type="entry name" value="UNCHARACTERIZED PUTATIVE METHYLTRANSFERASE"/>
    <property type="match status" value="1"/>
</dbReference>
<dbReference type="Proteomes" id="UP000663861">
    <property type="component" value="Unassembled WGS sequence"/>
</dbReference>
<dbReference type="AlphaFoldDB" id="A0A8H3CD43"/>
<evidence type="ECO:0000313" key="2">
    <source>
        <dbReference type="Proteomes" id="UP000663861"/>
    </source>
</evidence>
<name>A0A8H3CD43_9AGAM</name>
<evidence type="ECO:0008006" key="3">
    <source>
        <dbReference type="Google" id="ProtNLM"/>
    </source>
</evidence>
<dbReference type="PANTHER" id="PTHR13271:SF147">
    <property type="entry name" value="PROTEIN-LYSINE N-METHYLTRANSFERASE EFM1-RELATED"/>
    <property type="match status" value="1"/>
</dbReference>
<dbReference type="EMBL" id="CAJMWY010002013">
    <property type="protein sequence ID" value="CAE6479913.1"/>
    <property type="molecule type" value="Genomic_DNA"/>
</dbReference>
<sequence>MEKAPSELVKKFTEWAADNFIFIHPSLRFVQSSGGHDVYATSDILPDTKVLSCPFDMAITAPQSKKALLTLLQGHNTTVSQTLDQWSERQVVCVYMVLHRIWEEIKKSERQVVCVYMVLHRIWEEIKKSPLLPVLKHKPYIDMLPPSSQLCTTMYFSQEEMDLLKGSNLYQATLTRSQEWRTEWQTCVQGLSTLDADLGTALTWEHYLEAATHLSSRAFPSTILSKTPSNTASSLSHAVLLPGIDSLNHKRATPVSWVANVSEPLDSSTLGLHIHETILAGAECFNNYGPKPNSELILGYGFALPSNPDDTILLSLATSNTMKSSMVEIGRDAKNAERLWELVITKVSLSLATSNTMKSSMVEIGRDAKNAERLWELVITKVSELGGEEPVSHWEVELEAAETIMSLTEQRMERLPDVNKASGVDVRQPVLEMIGYYLEGQRAILTSLIEWAQVKRLEARDKALDEGVELILDDEEE</sequence>
<gene>
    <name evidence="1" type="ORF">RDB_LOCUS96847</name>
</gene>
<reference evidence="1" key="1">
    <citation type="submission" date="2021-01" db="EMBL/GenBank/DDBJ databases">
        <authorList>
            <person name="Kaushik A."/>
        </authorList>
    </citation>
    <scope>NUCLEOTIDE SEQUENCE</scope>
    <source>
        <strain evidence="1">AG4-RS23</strain>
    </source>
</reference>
<dbReference type="Gene3D" id="3.90.1410.10">
    <property type="entry name" value="set domain protein methyltransferase, domain 1"/>
    <property type="match status" value="1"/>
</dbReference>
<organism evidence="1 2">
    <name type="scientific">Rhizoctonia solani</name>
    <dbReference type="NCBI Taxonomy" id="456999"/>
    <lineage>
        <taxon>Eukaryota</taxon>
        <taxon>Fungi</taxon>
        <taxon>Dikarya</taxon>
        <taxon>Basidiomycota</taxon>
        <taxon>Agaricomycotina</taxon>
        <taxon>Agaricomycetes</taxon>
        <taxon>Cantharellales</taxon>
        <taxon>Ceratobasidiaceae</taxon>
        <taxon>Rhizoctonia</taxon>
    </lineage>
</organism>
<proteinExistence type="predicted"/>
<accession>A0A8H3CD43</accession>
<dbReference type="InterPro" id="IPR050600">
    <property type="entry name" value="SETD3_SETD6_MTase"/>
</dbReference>
<dbReference type="SUPFAM" id="SSF82199">
    <property type="entry name" value="SET domain"/>
    <property type="match status" value="1"/>
</dbReference>
<comment type="caution">
    <text evidence="1">The sequence shown here is derived from an EMBL/GenBank/DDBJ whole genome shotgun (WGS) entry which is preliminary data.</text>
</comment>
<dbReference type="InterPro" id="IPR046341">
    <property type="entry name" value="SET_dom_sf"/>
</dbReference>
<evidence type="ECO:0000313" key="1">
    <source>
        <dbReference type="EMBL" id="CAE6479913.1"/>
    </source>
</evidence>
<dbReference type="GO" id="GO:0016279">
    <property type="term" value="F:protein-lysine N-methyltransferase activity"/>
    <property type="evidence" value="ECO:0007669"/>
    <property type="project" value="TreeGrafter"/>
</dbReference>